<evidence type="ECO:0000313" key="3">
    <source>
        <dbReference type="Proteomes" id="UP000218263"/>
    </source>
</evidence>
<evidence type="ECO:0000256" key="1">
    <source>
        <dbReference type="ARBA" id="ARBA00007689"/>
    </source>
</evidence>
<dbReference type="InterPro" id="IPR011008">
    <property type="entry name" value="Dimeric_a/b-barrel"/>
</dbReference>
<dbReference type="Proteomes" id="UP000218263">
    <property type="component" value="Chromosome"/>
</dbReference>
<dbReference type="Pfam" id="PF03795">
    <property type="entry name" value="YCII"/>
    <property type="match status" value="1"/>
</dbReference>
<sequence>MEKKYYFLKLVPRRPTFAQDMTPDERAIMMQHVAYWKKFLDEGKVLVYGPVMDPQAVYGMGIVMTDDEEEVKALIAGDPASQINTYEYYPMRAVVKG</sequence>
<reference evidence="2 3" key="1">
    <citation type="submission" date="2015-12" db="EMBL/GenBank/DDBJ databases">
        <title>Genome sequence of Mucilaginibacter gotjawali.</title>
        <authorList>
            <person name="Lee J.S."/>
            <person name="Lee K.C."/>
            <person name="Kim K.K."/>
            <person name="Lee B.W."/>
        </authorList>
    </citation>
    <scope>NUCLEOTIDE SEQUENCE [LARGE SCALE GENOMIC DNA]</scope>
    <source>
        <strain evidence="2 3">SA3-7</strain>
    </source>
</reference>
<keyword evidence="3" id="KW-1185">Reference proteome</keyword>
<proteinExistence type="inferred from homology"/>
<dbReference type="AlphaFoldDB" id="A0A0X8X634"/>
<gene>
    <name evidence="2" type="ORF">MgSA37_04466</name>
</gene>
<evidence type="ECO:0000313" key="2">
    <source>
        <dbReference type="EMBL" id="BAU56269.1"/>
    </source>
</evidence>
<dbReference type="EMBL" id="AP017313">
    <property type="protein sequence ID" value="BAU56269.1"/>
    <property type="molecule type" value="Genomic_DNA"/>
</dbReference>
<dbReference type="SUPFAM" id="SSF54909">
    <property type="entry name" value="Dimeric alpha+beta barrel"/>
    <property type="match status" value="1"/>
</dbReference>
<comment type="similarity">
    <text evidence="1">Belongs to the YciI family.</text>
</comment>
<organism evidence="2 3">
    <name type="scientific">Mucilaginibacter gotjawali</name>
    <dbReference type="NCBI Taxonomy" id="1550579"/>
    <lineage>
        <taxon>Bacteria</taxon>
        <taxon>Pseudomonadati</taxon>
        <taxon>Bacteroidota</taxon>
        <taxon>Sphingobacteriia</taxon>
        <taxon>Sphingobacteriales</taxon>
        <taxon>Sphingobacteriaceae</taxon>
        <taxon>Mucilaginibacter</taxon>
    </lineage>
</organism>
<protein>
    <submittedName>
        <fullName evidence="2">YCII-related domain protein</fullName>
    </submittedName>
</protein>
<dbReference type="RefSeq" id="WP_096354963.1">
    <property type="nucleotide sequence ID" value="NZ_AP017313.1"/>
</dbReference>
<dbReference type="KEGG" id="mgot:MgSA37_04466"/>
<name>A0A0X8X634_9SPHI</name>
<accession>A0A0X8X634</accession>
<dbReference type="InterPro" id="IPR005545">
    <property type="entry name" value="YCII"/>
</dbReference>
<dbReference type="Gene3D" id="3.30.70.1060">
    <property type="entry name" value="Dimeric alpha+beta barrel"/>
    <property type="match status" value="1"/>
</dbReference>
<dbReference type="OrthoDB" id="6928805at2"/>